<dbReference type="Gene3D" id="3.40.50.11210">
    <property type="entry name" value="Rap/Ran-GAP"/>
    <property type="match status" value="1"/>
</dbReference>
<evidence type="ECO:0000256" key="2">
    <source>
        <dbReference type="ARBA" id="ARBA00022553"/>
    </source>
</evidence>
<feature type="compositionally biased region" description="Low complexity" evidence="4">
    <location>
        <begin position="730"/>
        <end position="744"/>
    </location>
</feature>
<feature type="compositionally biased region" description="Polar residues" evidence="4">
    <location>
        <begin position="685"/>
        <end position="695"/>
    </location>
</feature>
<proteinExistence type="predicted"/>
<dbReference type="EMBL" id="AHAT01023750">
    <property type="status" value="NOT_ANNOTATED_CDS"/>
    <property type="molecule type" value="Genomic_DNA"/>
</dbReference>
<dbReference type="CDD" id="cd06745">
    <property type="entry name" value="PDZ_SIPA1-like"/>
    <property type="match status" value="1"/>
</dbReference>
<dbReference type="PANTHER" id="PTHR15711:SF15">
    <property type="entry name" value="SIGNAL-INDUCED PROLIFERATION-ASSOCIATED 1-LIKE PROTEIN 3"/>
    <property type="match status" value="1"/>
</dbReference>
<dbReference type="InterPro" id="IPR001478">
    <property type="entry name" value="PDZ"/>
</dbReference>
<keyword evidence="3" id="KW-0175">Coiled coil</keyword>
<dbReference type="EMBL" id="AHAT01023749">
    <property type="status" value="NOT_ANNOTATED_CDS"/>
    <property type="molecule type" value="Genomic_DNA"/>
</dbReference>
<accession>W5NBI4</accession>
<feature type="compositionally biased region" description="Basic and acidic residues" evidence="4">
    <location>
        <begin position="777"/>
        <end position="793"/>
    </location>
</feature>
<dbReference type="Ensembl" id="ENSLOCT00000018025.1">
    <property type="protein sequence ID" value="ENSLOCP00000017993.1"/>
    <property type="gene ID" value="ENSLOCG00000014617.1"/>
</dbReference>
<dbReference type="OMA" id="XTISSSE"/>
<dbReference type="PROSITE" id="PS50085">
    <property type="entry name" value="RAPGAP"/>
    <property type="match status" value="1"/>
</dbReference>
<feature type="region of interest" description="Disordered" evidence="4">
    <location>
        <begin position="1122"/>
        <end position="1142"/>
    </location>
</feature>
<dbReference type="SMART" id="SM00228">
    <property type="entry name" value="PDZ"/>
    <property type="match status" value="1"/>
</dbReference>
<dbReference type="InterPro" id="IPR000331">
    <property type="entry name" value="Rap/Ran_GAP_dom"/>
</dbReference>
<evidence type="ECO:0000256" key="4">
    <source>
        <dbReference type="SAM" id="MobiDB-lite"/>
    </source>
</evidence>
<dbReference type="GO" id="GO:0005737">
    <property type="term" value="C:cytoplasm"/>
    <property type="evidence" value="ECO:0000318"/>
    <property type="project" value="GO_Central"/>
</dbReference>
<dbReference type="InterPro" id="IPR035974">
    <property type="entry name" value="Rap/Ran-GAP_sf"/>
</dbReference>
<evidence type="ECO:0000313" key="8">
    <source>
        <dbReference type="Proteomes" id="UP000018468"/>
    </source>
</evidence>
<evidence type="ECO:0000256" key="3">
    <source>
        <dbReference type="ARBA" id="ARBA00023054"/>
    </source>
</evidence>
<dbReference type="SUPFAM" id="SSF50156">
    <property type="entry name" value="PDZ domain-like"/>
    <property type="match status" value="1"/>
</dbReference>
<evidence type="ECO:0000259" key="6">
    <source>
        <dbReference type="PROSITE" id="PS50106"/>
    </source>
</evidence>
<sequence length="1217" mass="134162">RCTNASVSVLEVPAEQQTTRLERLQHYSIEHVDMGALYYQSWFHGKEHSNYFGTDEKLGPVAVSIRREKLEDTKDLKDQYQYRIIFRTSELVTLRGSILEDTIPSTTKHGTVRGLPLKDVLEYVVPELNAHCLRLALSTAKVTEQLIKLDEQGLSKKHKVGILLCRAAQSTEEEMYNNEEASPAFQTFLSLLGDRVCLKGFSKYAAQLDTKTDSTGTHSLYTCYQDYEVMFHVSTMLPYMPNNPQQLLRKRHIGNDIVTIVFQEPGALPFTPQNIRSHFQHVFIIVRVHNPGTESVCYSVAVTRMKDVPPFGPPIPCGVTFRNSEAFRDFLLAKVINAENAAHKSDKFHTMATRTRQEYLKDLAENCVTGTPLDSAGKFNLMSLASKKRERARAREGAELGSAGAVGWRVAAQDFGRAGEIDCVLAVSNEFVVLVDRATKEVVFNCFCADVIGWTPDRLALKIFYGRGDHVSVRVAEDRAQDIREVVQRVKVLTVGCETVDMTLRRNGLGQLGFHVKFDGTVAEVEEYGFAWQAGLRQGSRLVEICKVAVVTLSHDQMIDLLRTSVTVKVVIIPPYDEGGPRRGCTEEYEMKTMEQKPEPEPVPAGYRAPYRSPAWRWDSPPTHSAPQGQRWASPGLQPLSRSQKVVVPVPYREPQHVPSKRPVSFPENPYSISPGGAERAVPYRNSSGSFSTPGSGLGVPFSRFKPSPDRYGPPQRPLAYDPHAPLDLTSSGESSSGFTSQESTMERVKTEPMWHVPTSSRTPAAPGAGVVVKRPSRQDAPSRDSPNRHSKGEAQYSSHSSSNTLSSNASSNHSDERWFDPGDPAEAEPDPLAKGGSSDSGIDAATLYTPSPNSTGVKPGRPVPGMSQKALHSSATYSGLQELAGRAAERRRESSPAIASGVQTKGYRTKTFPPPSAPGDPFQSRGVWGSRARRRSRAPGGTAGGGARGEERADETNFPDGLSWGRARQAVTRCGNSIVYVNVLTVTVSSVPSPRKSLQRTFSDESICSGRRDPSYASSQLYESTAPNDLLFSSTLPLRRTHQPASHLPDKKSNISASELSLTEARDKTSLRRLDPGMMPLPDTACGLEWSSLVNAAKAYEVQKAVSLFSLNEPVALPDLRPDPSPVHFQAPPTPRTTPTIGEDISSDLSGRIHHLEVMLRQLNSDLEKEKQDKVALLVEVASLRENNQRLQEESQTASEQLKKFSQMFGRSAERK</sequence>
<feature type="region of interest" description="Disordered" evidence="4">
    <location>
        <begin position="614"/>
        <end position="640"/>
    </location>
</feature>
<dbReference type="SUPFAM" id="SSF111347">
    <property type="entry name" value="Rap/Ran-GAP"/>
    <property type="match status" value="1"/>
</dbReference>
<organism evidence="7 8">
    <name type="scientific">Lepisosteus oculatus</name>
    <name type="common">Spotted gar</name>
    <dbReference type="NCBI Taxonomy" id="7918"/>
    <lineage>
        <taxon>Eukaryota</taxon>
        <taxon>Metazoa</taxon>
        <taxon>Chordata</taxon>
        <taxon>Craniata</taxon>
        <taxon>Vertebrata</taxon>
        <taxon>Euteleostomi</taxon>
        <taxon>Actinopterygii</taxon>
        <taxon>Neopterygii</taxon>
        <taxon>Holostei</taxon>
        <taxon>Semionotiformes</taxon>
        <taxon>Lepisosteidae</taxon>
        <taxon>Lepisosteus</taxon>
    </lineage>
</organism>
<feature type="domain" description="PDZ" evidence="6">
    <location>
        <begin position="501"/>
        <end position="565"/>
    </location>
</feature>
<dbReference type="PANTHER" id="PTHR15711">
    <property type="entry name" value="RAP GTPASE-ACTIVATING PROTEIN"/>
    <property type="match status" value="1"/>
</dbReference>
<feature type="region of interest" description="Disordered" evidence="4">
    <location>
        <begin position="1042"/>
        <end position="1063"/>
    </location>
</feature>
<reference evidence="7" key="3">
    <citation type="submission" date="2025-09" db="UniProtKB">
        <authorList>
            <consortium name="Ensembl"/>
        </authorList>
    </citation>
    <scope>IDENTIFICATION</scope>
</reference>
<dbReference type="GO" id="GO:0002088">
    <property type="term" value="P:lens development in camera-type eye"/>
    <property type="evidence" value="ECO:0007669"/>
    <property type="project" value="Ensembl"/>
</dbReference>
<dbReference type="Pfam" id="PF00595">
    <property type="entry name" value="PDZ"/>
    <property type="match status" value="1"/>
</dbReference>
<dbReference type="EMBL" id="AHAT01023751">
    <property type="status" value="NOT_ANNOTATED_CDS"/>
    <property type="molecule type" value="Genomic_DNA"/>
</dbReference>
<feature type="compositionally biased region" description="Low complexity" evidence="4">
    <location>
        <begin position="798"/>
        <end position="813"/>
    </location>
</feature>
<dbReference type="GO" id="GO:0090162">
    <property type="term" value="P:establishment of epithelial cell polarity"/>
    <property type="evidence" value="ECO:0000318"/>
    <property type="project" value="GO_Central"/>
</dbReference>
<dbReference type="Pfam" id="PF02145">
    <property type="entry name" value="Rap_GAP"/>
    <property type="match status" value="1"/>
</dbReference>
<name>W5NBI4_LEPOC</name>
<feature type="region of interest" description="Disordered" evidence="4">
    <location>
        <begin position="993"/>
        <end position="1015"/>
    </location>
</feature>
<dbReference type="InParanoid" id="W5NBI4"/>
<evidence type="ECO:0000259" key="5">
    <source>
        <dbReference type="PROSITE" id="PS50085"/>
    </source>
</evidence>
<dbReference type="Gene3D" id="6.10.140.210">
    <property type="match status" value="1"/>
</dbReference>
<protein>
    <submittedName>
        <fullName evidence="7">Signal induced proliferation associated 1 like 3</fullName>
    </submittedName>
</protein>
<dbReference type="Gene3D" id="2.30.42.10">
    <property type="match status" value="1"/>
</dbReference>
<evidence type="ECO:0000313" key="7">
    <source>
        <dbReference type="Ensembl" id="ENSLOCP00000017993.1"/>
    </source>
</evidence>
<dbReference type="GeneTree" id="ENSGT00940000159183"/>
<reference evidence="8" key="1">
    <citation type="submission" date="2011-12" db="EMBL/GenBank/DDBJ databases">
        <title>The Draft Genome of Lepisosteus oculatus.</title>
        <authorList>
            <consortium name="The Broad Institute Genome Assembly &amp; Analysis Group"/>
            <consortium name="Computational R&amp;D Group"/>
            <consortium name="and Sequencing Platform"/>
            <person name="Di Palma F."/>
            <person name="Alfoldi J."/>
            <person name="Johnson J."/>
            <person name="Berlin A."/>
            <person name="Gnerre S."/>
            <person name="Jaffe D."/>
            <person name="MacCallum I."/>
            <person name="Young S."/>
            <person name="Walker B.J."/>
            <person name="Lander E.S."/>
            <person name="Lindblad-Toh K."/>
        </authorList>
    </citation>
    <scope>NUCLEOTIDE SEQUENCE [LARGE SCALE GENOMIC DNA]</scope>
</reference>
<dbReference type="InterPro" id="IPR021818">
    <property type="entry name" value="SIPA1L_C"/>
</dbReference>
<feature type="domain" description="Rap-GAP" evidence="5">
    <location>
        <begin position="146"/>
        <end position="363"/>
    </location>
</feature>
<dbReference type="InterPro" id="IPR036034">
    <property type="entry name" value="PDZ_sf"/>
</dbReference>
<dbReference type="eggNOG" id="KOG3686">
    <property type="taxonomic scope" value="Eukaryota"/>
</dbReference>
<dbReference type="PROSITE" id="PS50106">
    <property type="entry name" value="PDZ"/>
    <property type="match status" value="1"/>
</dbReference>
<reference evidence="7" key="2">
    <citation type="submission" date="2025-08" db="UniProtKB">
        <authorList>
            <consortium name="Ensembl"/>
        </authorList>
    </citation>
    <scope>IDENTIFICATION</scope>
</reference>
<feature type="compositionally biased region" description="Polar residues" evidence="4">
    <location>
        <begin position="871"/>
        <end position="880"/>
    </location>
</feature>
<dbReference type="HOGENOM" id="CLU_002127_0_0_1"/>
<dbReference type="STRING" id="7918.ENSLOCP00000017993"/>
<keyword evidence="1" id="KW-0343">GTPase activation</keyword>
<dbReference type="FunFam" id="3.40.50.11210:FF:000002">
    <property type="entry name" value="Signal-induced proliferation-associated 1-like protein 1"/>
    <property type="match status" value="1"/>
</dbReference>
<dbReference type="AlphaFoldDB" id="W5NBI4"/>
<feature type="region of interest" description="Disordered" evidence="4">
    <location>
        <begin position="677"/>
        <end position="963"/>
    </location>
</feature>
<dbReference type="Bgee" id="ENSLOCG00000014617">
    <property type="expression patterns" value="Expressed in camera-type eye and 13 other cell types or tissues"/>
</dbReference>
<dbReference type="GO" id="GO:0003382">
    <property type="term" value="P:epithelial cell morphogenesis"/>
    <property type="evidence" value="ECO:0000318"/>
    <property type="project" value="GO_Central"/>
</dbReference>
<keyword evidence="8" id="KW-1185">Reference proteome</keyword>
<dbReference type="GO" id="GO:0005096">
    <property type="term" value="F:GTPase activator activity"/>
    <property type="evidence" value="ECO:0000318"/>
    <property type="project" value="GO_Central"/>
</dbReference>
<dbReference type="Pfam" id="PF11881">
    <property type="entry name" value="SPAR_C"/>
    <property type="match status" value="1"/>
</dbReference>
<dbReference type="Proteomes" id="UP000018468">
    <property type="component" value="Linkage group LG2"/>
</dbReference>
<dbReference type="InterPro" id="IPR050989">
    <property type="entry name" value="Rap1_Ran_GAP"/>
</dbReference>
<dbReference type="GO" id="GO:0051056">
    <property type="term" value="P:regulation of small GTPase mediated signal transduction"/>
    <property type="evidence" value="ECO:0007669"/>
    <property type="project" value="InterPro"/>
</dbReference>
<dbReference type="Pfam" id="PF21022">
    <property type="entry name" value="Rap-GAP_dimer"/>
    <property type="match status" value="1"/>
</dbReference>
<dbReference type="GO" id="GO:0005794">
    <property type="term" value="C:Golgi apparatus"/>
    <property type="evidence" value="ECO:0000318"/>
    <property type="project" value="GO_Central"/>
</dbReference>
<keyword evidence="2" id="KW-0597">Phosphoprotein</keyword>
<feature type="region of interest" description="Disordered" evidence="4">
    <location>
        <begin position="1189"/>
        <end position="1217"/>
    </location>
</feature>
<evidence type="ECO:0000256" key="1">
    <source>
        <dbReference type="ARBA" id="ARBA00022468"/>
    </source>
</evidence>
<dbReference type="GO" id="GO:0005886">
    <property type="term" value="C:plasma membrane"/>
    <property type="evidence" value="ECO:0000318"/>
    <property type="project" value="GO_Central"/>
</dbReference>